<dbReference type="InterPro" id="IPR002223">
    <property type="entry name" value="Kunitz_BPTI"/>
</dbReference>
<dbReference type="PRINTS" id="PR00453">
    <property type="entry name" value="VWFADOMAIN"/>
</dbReference>
<feature type="compositionally biased region" description="Low complexity" evidence="5">
    <location>
        <begin position="684"/>
        <end position="693"/>
    </location>
</feature>
<evidence type="ECO:0000313" key="9">
    <source>
        <dbReference type="Proteomes" id="UP000288216"/>
    </source>
</evidence>
<dbReference type="CDD" id="cd22628">
    <property type="entry name" value="Kunitz_collagen_alpha1_XXVIII"/>
    <property type="match status" value="1"/>
</dbReference>
<feature type="domain" description="BPTI/Kunitz inhibitor" evidence="7">
    <location>
        <begin position="1163"/>
        <end position="1213"/>
    </location>
</feature>
<name>A0A401PJ74_SCYTO</name>
<keyword evidence="9" id="KW-1185">Reference proteome</keyword>
<keyword evidence="3" id="KW-0176">Collagen</keyword>
<dbReference type="GO" id="GO:0005615">
    <property type="term" value="C:extracellular space"/>
    <property type="evidence" value="ECO:0007669"/>
    <property type="project" value="TreeGrafter"/>
</dbReference>
<evidence type="ECO:0000256" key="2">
    <source>
        <dbReference type="ARBA" id="ARBA00022530"/>
    </source>
</evidence>
<evidence type="ECO:0000256" key="5">
    <source>
        <dbReference type="SAM" id="MobiDB-lite"/>
    </source>
</evidence>
<dbReference type="GO" id="GO:0030020">
    <property type="term" value="F:extracellular matrix structural constituent conferring tensile strength"/>
    <property type="evidence" value="ECO:0007669"/>
    <property type="project" value="TreeGrafter"/>
</dbReference>
<dbReference type="InterPro" id="IPR008160">
    <property type="entry name" value="Collagen"/>
</dbReference>
<dbReference type="OrthoDB" id="687730at2759"/>
<feature type="region of interest" description="Disordered" evidence="5">
    <location>
        <begin position="1"/>
        <end position="23"/>
    </location>
</feature>
<dbReference type="SMART" id="SM00131">
    <property type="entry name" value="KU"/>
    <property type="match status" value="1"/>
</dbReference>
<dbReference type="InterPro" id="IPR036465">
    <property type="entry name" value="vWFA_dom_sf"/>
</dbReference>
<comment type="caution">
    <text evidence="8">The sequence shown here is derived from an EMBL/GenBank/DDBJ whole genome shotgun (WGS) entry which is preliminary data.</text>
</comment>
<dbReference type="InterPro" id="IPR036880">
    <property type="entry name" value="Kunitz_BPTI_sf"/>
</dbReference>
<comment type="subcellular location">
    <subcellularLocation>
        <location evidence="1">Secreted</location>
        <location evidence="1">Extracellular space</location>
        <location evidence="1">Extracellular matrix</location>
    </subcellularLocation>
</comment>
<feature type="non-terminal residue" evidence="8">
    <location>
        <position position="1218"/>
    </location>
</feature>
<keyword evidence="4" id="KW-1015">Disulfide bond</keyword>
<evidence type="ECO:0000313" key="8">
    <source>
        <dbReference type="EMBL" id="GCB73166.1"/>
    </source>
</evidence>
<dbReference type="PANTHER" id="PTHR24023">
    <property type="entry name" value="COLLAGEN ALPHA"/>
    <property type="match status" value="1"/>
</dbReference>
<dbReference type="PROSITE" id="PS50234">
    <property type="entry name" value="VWFA"/>
    <property type="match status" value="2"/>
</dbReference>
<organism evidence="8 9">
    <name type="scientific">Scyliorhinus torazame</name>
    <name type="common">Cloudy catshark</name>
    <name type="synonym">Catulus torazame</name>
    <dbReference type="NCBI Taxonomy" id="75743"/>
    <lineage>
        <taxon>Eukaryota</taxon>
        <taxon>Metazoa</taxon>
        <taxon>Chordata</taxon>
        <taxon>Craniata</taxon>
        <taxon>Vertebrata</taxon>
        <taxon>Chondrichthyes</taxon>
        <taxon>Elasmobranchii</taxon>
        <taxon>Galeomorphii</taxon>
        <taxon>Galeoidea</taxon>
        <taxon>Carcharhiniformes</taxon>
        <taxon>Scyliorhinidae</taxon>
        <taxon>Scyliorhinus</taxon>
    </lineage>
</organism>
<accession>A0A401PJ74</accession>
<dbReference type="PROSITE" id="PS50279">
    <property type="entry name" value="BPTI_KUNITZ_2"/>
    <property type="match status" value="1"/>
</dbReference>
<feature type="compositionally biased region" description="Basic and acidic residues" evidence="5">
    <location>
        <begin position="777"/>
        <end position="795"/>
    </location>
</feature>
<dbReference type="Gene3D" id="4.10.410.10">
    <property type="entry name" value="Pancreatic trypsin inhibitor Kunitz domain"/>
    <property type="match status" value="1"/>
</dbReference>
<reference evidence="8 9" key="1">
    <citation type="journal article" date="2018" name="Nat. Ecol. Evol.">
        <title>Shark genomes provide insights into elasmobranch evolution and the origin of vertebrates.</title>
        <authorList>
            <person name="Hara Y"/>
            <person name="Yamaguchi K"/>
            <person name="Onimaru K"/>
            <person name="Kadota M"/>
            <person name="Koyanagi M"/>
            <person name="Keeley SD"/>
            <person name="Tatsumi K"/>
            <person name="Tanaka K"/>
            <person name="Motone F"/>
            <person name="Kageyama Y"/>
            <person name="Nozu R"/>
            <person name="Adachi N"/>
            <person name="Nishimura O"/>
            <person name="Nakagawa R"/>
            <person name="Tanegashima C"/>
            <person name="Kiyatake I"/>
            <person name="Matsumoto R"/>
            <person name="Murakumo K"/>
            <person name="Nishida K"/>
            <person name="Terakita A"/>
            <person name="Kuratani S"/>
            <person name="Sato K"/>
            <person name="Hyodo S Kuraku.S."/>
        </authorList>
    </citation>
    <scope>NUCLEOTIDE SEQUENCE [LARGE SCALE GENOMIC DNA]</scope>
</reference>
<feature type="compositionally biased region" description="Basic and acidic residues" evidence="5">
    <location>
        <begin position="433"/>
        <end position="442"/>
    </location>
</feature>
<keyword evidence="2" id="KW-0964">Secreted</keyword>
<gene>
    <name evidence="8" type="ORF">scyTo_0006652</name>
</gene>
<dbReference type="GO" id="GO:0030198">
    <property type="term" value="P:extracellular matrix organization"/>
    <property type="evidence" value="ECO:0007669"/>
    <property type="project" value="TreeGrafter"/>
</dbReference>
<feature type="compositionally biased region" description="Basic and acidic residues" evidence="5">
    <location>
        <begin position="803"/>
        <end position="814"/>
    </location>
</feature>
<protein>
    <recommendedName>
        <fullName evidence="10">Collagen alpha-1(XXVIII) chain</fullName>
    </recommendedName>
</protein>
<evidence type="ECO:0000256" key="3">
    <source>
        <dbReference type="ARBA" id="ARBA00023119"/>
    </source>
</evidence>
<dbReference type="InterPro" id="IPR020901">
    <property type="entry name" value="Prtase_inh_Kunz-CS"/>
</dbReference>
<evidence type="ECO:0000259" key="6">
    <source>
        <dbReference type="PROSITE" id="PS50234"/>
    </source>
</evidence>
<feature type="domain" description="VWFA" evidence="6">
    <location>
        <begin position="99"/>
        <end position="276"/>
    </location>
</feature>
<dbReference type="GO" id="GO:0031012">
    <property type="term" value="C:extracellular matrix"/>
    <property type="evidence" value="ECO:0007669"/>
    <property type="project" value="TreeGrafter"/>
</dbReference>
<dbReference type="Pfam" id="PF00092">
    <property type="entry name" value="VWA"/>
    <property type="match status" value="2"/>
</dbReference>
<dbReference type="SUPFAM" id="SSF57362">
    <property type="entry name" value="BPTI-like"/>
    <property type="match status" value="1"/>
</dbReference>
<evidence type="ECO:0000259" key="7">
    <source>
        <dbReference type="PROSITE" id="PS50279"/>
    </source>
</evidence>
<dbReference type="STRING" id="75743.A0A401PJ74"/>
<feature type="region of interest" description="Disordered" evidence="5">
    <location>
        <begin position="1068"/>
        <end position="1130"/>
    </location>
</feature>
<feature type="compositionally biased region" description="Basic and acidic residues" evidence="5">
    <location>
        <begin position="588"/>
        <end position="597"/>
    </location>
</feature>
<dbReference type="OMA" id="FRRRCTQ"/>
<keyword evidence="2" id="KW-0272">Extracellular matrix</keyword>
<dbReference type="SMART" id="SM00327">
    <property type="entry name" value="VWA"/>
    <property type="match status" value="2"/>
</dbReference>
<evidence type="ECO:0000256" key="1">
    <source>
        <dbReference type="ARBA" id="ARBA00004498"/>
    </source>
</evidence>
<dbReference type="FunFam" id="4.10.410.10:FF:000020">
    <property type="entry name" value="Collagen, type VI, alpha 3"/>
    <property type="match status" value="1"/>
</dbReference>
<evidence type="ECO:0000256" key="4">
    <source>
        <dbReference type="ARBA" id="ARBA00023157"/>
    </source>
</evidence>
<evidence type="ECO:0008006" key="10">
    <source>
        <dbReference type="Google" id="ProtNLM"/>
    </source>
</evidence>
<feature type="region of interest" description="Disordered" evidence="5">
    <location>
        <begin position="287"/>
        <end position="814"/>
    </location>
</feature>
<dbReference type="CDD" id="cd01450">
    <property type="entry name" value="vWFA_subfamily_ECM"/>
    <property type="match status" value="1"/>
</dbReference>
<dbReference type="Gene3D" id="3.40.50.410">
    <property type="entry name" value="von Willebrand factor, type A domain"/>
    <property type="match status" value="2"/>
</dbReference>
<dbReference type="GO" id="GO:0005581">
    <property type="term" value="C:collagen trimer"/>
    <property type="evidence" value="ECO:0007669"/>
    <property type="project" value="UniProtKB-KW"/>
</dbReference>
<dbReference type="AlphaFoldDB" id="A0A401PJ74"/>
<dbReference type="InterPro" id="IPR050149">
    <property type="entry name" value="Collagen_superfamily"/>
</dbReference>
<feature type="compositionally biased region" description="Gly residues" evidence="5">
    <location>
        <begin position="466"/>
        <end position="480"/>
    </location>
</feature>
<dbReference type="GO" id="GO:0004867">
    <property type="term" value="F:serine-type endopeptidase inhibitor activity"/>
    <property type="evidence" value="ECO:0007669"/>
    <property type="project" value="InterPro"/>
</dbReference>
<dbReference type="Pfam" id="PF00014">
    <property type="entry name" value="Kunitz_BPTI"/>
    <property type="match status" value="1"/>
</dbReference>
<proteinExistence type="predicted"/>
<feature type="compositionally biased region" description="Basic and acidic residues" evidence="5">
    <location>
        <begin position="291"/>
        <end position="312"/>
    </location>
</feature>
<feature type="compositionally biased region" description="Low complexity" evidence="5">
    <location>
        <begin position="541"/>
        <end position="563"/>
    </location>
</feature>
<dbReference type="Proteomes" id="UP000288216">
    <property type="component" value="Unassembled WGS sequence"/>
</dbReference>
<dbReference type="EMBL" id="BFAA01002284">
    <property type="protein sequence ID" value="GCB73166.1"/>
    <property type="molecule type" value="Genomic_DNA"/>
</dbReference>
<dbReference type="PRINTS" id="PR00759">
    <property type="entry name" value="BASICPTASE"/>
</dbReference>
<dbReference type="Pfam" id="PF01391">
    <property type="entry name" value="Collagen"/>
    <property type="match status" value="2"/>
</dbReference>
<sequence>MSDKRPGRVSSRASTAGIPECSRTSRKPLGVPLLRSCVRSDGAEKMPAGIARLTVLLLVFVALATAESRSRNVGRKKGRKHGSLIQQLDQPPNPSCIIEVAFILDSSESAKNFLFDKEKQFVIEFAEKALQPEQTEKQDLNWKMAVLQYSSSVRMDHTFRDWQGFDLFKNRVQSMDFLGHGTYTSYAIGNATQLFQTEAELNSVKIAILITDGVNHPRNPNLRDVATNAKEYGIFLFSIGPPRITAELSAVASTPSSQFVHSITETNLTNNILHEVLKVANQECPKPKSCTCEKGERGESGASGRKGDRGKDGSPGAKGVQGQRGLKGELGIPGEKGVKGECGIPGTTGESGPVGPPGPSGKRGALGPPGLTGEQGFDGVQGLKGDRGLTGLHGPVGDPGIGYPGPKGEKGSQGSTGPSGSAGIGEPGFPGPRGDHGVKGDKGQPGQGAPGPKGNIGYTGTKGSRGPTGIGIKGGKGDIGPPGATGPIGMTGIGLQGEKGDQGASGPPGPRGPTGQGLPGEKGDRGFPGERGPTGLGERGLPGPKGDPGAPGAAATPGIPGDAGSKGAKGELGNAGLPGPPGFGVKGDPGKPGEPGKRGPNGFFGHPGPTGPAGPKGEPGLRGQVGFPGPVGKGFPGPKGDRGPLGPQGSIGNPGVGTIGSKGYRGATGLPGPPGLKGEGYPGPQGVQGLPGPRGDPGEDGKGFPGSKGDTGLQGSPGTIGVPGLGYPGPKGSVGRMGMPGPKGPQGEAIQGPKGAPGSSGLMGPRGPAGEGIPGQKGDRGYKGERGKKGDKGDEGLSGAKGDPGKHGEKGQPGITREEIIKLIRTICGCGKKCKEKPLELVFVIDSSESVGPENFEIVKEFVGALIDRISESSEATRIGVILYSLEAQIITHLWQGAALENVKRAIQGMQYLGEGTYTGTAMKMANQVFRSARKDVHKLAIVITDGQTDKRDPTHLEMAVMEAHSVHTEVFVIGIVNTSDPFYSSFKNEMNLIASDPDEEHVYLIGDFMTLPTLESKLFSRICEPENGALFSSIPSSILPPGVSPALDANHQTPERDTIYRVDEKKIETVERGPPGGTGNKIESNGGSEDRFTRPKGSAPLPGLLDPPRPPVGRPEIGPGPNDYGTRREPNPFRDNAAPIVFLPVSTPPQILKEEIHKDPACKELLDQGSCRNYVIKWYYDTTANSCAQFWYGGCEGNKNRFQTEEECQVKCLQFKK</sequence>
<dbReference type="InterPro" id="IPR002035">
    <property type="entry name" value="VWF_A"/>
</dbReference>
<dbReference type="PANTHER" id="PTHR24023:SF958">
    <property type="entry name" value="COLLAGEN ALPHA-1(I) CHAIN"/>
    <property type="match status" value="1"/>
</dbReference>
<dbReference type="SUPFAM" id="SSF53300">
    <property type="entry name" value="vWA-like"/>
    <property type="match status" value="2"/>
</dbReference>
<feature type="domain" description="VWFA" evidence="6">
    <location>
        <begin position="840"/>
        <end position="1023"/>
    </location>
</feature>
<dbReference type="PROSITE" id="PS00280">
    <property type="entry name" value="BPTI_KUNITZ_1"/>
    <property type="match status" value="1"/>
</dbReference>